<evidence type="ECO:0000313" key="2">
    <source>
        <dbReference type="Proteomes" id="UP000187406"/>
    </source>
</evidence>
<dbReference type="AlphaFoldDB" id="A0A1Q3CJC9"/>
<dbReference type="EMBL" id="BDDD01002157">
    <property type="protein sequence ID" value="GAV80315.1"/>
    <property type="molecule type" value="Genomic_DNA"/>
</dbReference>
<dbReference type="PANTHER" id="PTHR33116:SF80">
    <property type="entry name" value="REVERSE TRANSCRIPTASE ZINC-BINDING DOMAIN-CONTAINING PROTEIN"/>
    <property type="match status" value="1"/>
</dbReference>
<dbReference type="STRING" id="3775.A0A1Q3CJC9"/>
<accession>A0A1Q3CJC9</accession>
<dbReference type="OrthoDB" id="2288491at2759"/>
<dbReference type="PANTHER" id="PTHR33116">
    <property type="entry name" value="REVERSE TRANSCRIPTASE ZINC-BINDING DOMAIN-CONTAINING PROTEIN-RELATED-RELATED"/>
    <property type="match status" value="1"/>
</dbReference>
<name>A0A1Q3CJC9_CEPFO</name>
<proteinExistence type="predicted"/>
<protein>
    <recommendedName>
        <fullName evidence="3">Zf-RVT domain-containing protein</fullName>
    </recommendedName>
</protein>
<comment type="caution">
    <text evidence="1">The sequence shown here is derived from an EMBL/GenBank/DDBJ whole genome shotgun (WGS) entry which is preliminary data.</text>
</comment>
<evidence type="ECO:0000313" key="1">
    <source>
        <dbReference type="EMBL" id="GAV80315.1"/>
    </source>
</evidence>
<gene>
    <name evidence="1" type="ORF">CFOL_v3_23776</name>
</gene>
<sequence>MEFNEEQLPVKYLGLPITARLLASDCNTRVDKTIARSRSWAANLSFAGRLQLILNQFSLVFRFCSTFLVPVSIIKKRERVLKNFLWGGLREDTKIGKIKWEQVCKPLKEGGLGIRSLRIWNRALLLKQVWELLLDSWAWRQILKLRNIALDNIIYEVGRGDKFYLWHDPWFFDTSMHALYGHNVIRNASMRGNELIEVMVSEGQCKWPSIFVR</sequence>
<evidence type="ECO:0008006" key="3">
    <source>
        <dbReference type="Google" id="ProtNLM"/>
    </source>
</evidence>
<dbReference type="Proteomes" id="UP000187406">
    <property type="component" value="Unassembled WGS sequence"/>
</dbReference>
<keyword evidence="2" id="KW-1185">Reference proteome</keyword>
<reference evidence="2" key="1">
    <citation type="submission" date="2016-04" db="EMBL/GenBank/DDBJ databases">
        <title>Cephalotus genome sequencing.</title>
        <authorList>
            <person name="Fukushima K."/>
            <person name="Hasebe M."/>
            <person name="Fang X."/>
        </authorList>
    </citation>
    <scope>NUCLEOTIDE SEQUENCE [LARGE SCALE GENOMIC DNA]</scope>
    <source>
        <strain evidence="2">cv. St1</strain>
    </source>
</reference>
<dbReference type="InParanoid" id="A0A1Q3CJC9"/>
<organism evidence="1 2">
    <name type="scientific">Cephalotus follicularis</name>
    <name type="common">Albany pitcher plant</name>
    <dbReference type="NCBI Taxonomy" id="3775"/>
    <lineage>
        <taxon>Eukaryota</taxon>
        <taxon>Viridiplantae</taxon>
        <taxon>Streptophyta</taxon>
        <taxon>Embryophyta</taxon>
        <taxon>Tracheophyta</taxon>
        <taxon>Spermatophyta</taxon>
        <taxon>Magnoliopsida</taxon>
        <taxon>eudicotyledons</taxon>
        <taxon>Gunneridae</taxon>
        <taxon>Pentapetalae</taxon>
        <taxon>rosids</taxon>
        <taxon>fabids</taxon>
        <taxon>Oxalidales</taxon>
        <taxon>Cephalotaceae</taxon>
        <taxon>Cephalotus</taxon>
    </lineage>
</organism>